<organism evidence="2 3">
    <name type="scientific">Ilumatobacter fluminis</name>
    <dbReference type="NCBI Taxonomy" id="467091"/>
    <lineage>
        <taxon>Bacteria</taxon>
        <taxon>Bacillati</taxon>
        <taxon>Actinomycetota</taxon>
        <taxon>Acidimicrobiia</taxon>
        <taxon>Acidimicrobiales</taxon>
        <taxon>Ilumatobacteraceae</taxon>
        <taxon>Ilumatobacter</taxon>
    </lineage>
</organism>
<dbReference type="RefSeq" id="WP_208294156.1">
    <property type="nucleotide sequence ID" value="NZ_SOAU01000001.1"/>
</dbReference>
<name>A0A4V3EJK0_9ACTN</name>
<feature type="region of interest" description="Disordered" evidence="1">
    <location>
        <begin position="1"/>
        <end position="44"/>
    </location>
</feature>
<dbReference type="Pfam" id="PF10009">
    <property type="entry name" value="DUF2252"/>
    <property type="match status" value="1"/>
</dbReference>
<reference evidence="2 3" key="1">
    <citation type="submission" date="2019-03" db="EMBL/GenBank/DDBJ databases">
        <title>Sequencing the genomes of 1000 actinobacteria strains.</title>
        <authorList>
            <person name="Klenk H.-P."/>
        </authorList>
    </citation>
    <scope>NUCLEOTIDE SEQUENCE [LARGE SCALE GENOMIC DNA]</scope>
    <source>
        <strain evidence="2 3">DSM 18936</strain>
    </source>
</reference>
<sequence length="478" mass="52586">MTNQLPAPVTPRTGRSHESAGDAVRRSATTTASDRRSFGVERRRDVPLDEHARVPTERGDPVAILAGQDTNRLASLVPIRHGRMSASAFTFYRGAAAVMADDLSTVPSSGLWVQLCGDAHLSNFGVFNGPDRRLVFDVNDFDETLPGPFEWDVKRLAASMVVAARANELGESKARRAALAAVAGYRDAIAKLAVVDPLELYYFRLEVDEIIARLRSEGRKHADKLIGKARKKNSLRAVSKLTNEVDGRLRFVDDPPLVERLPDLDDDERDDIRSFFEQYLATLPLSRRRVLERYRTVDVARKVVGVGSVGTRCLILLCTTADGDPLVLQFKEATASVLEPALEPSAFDTAGERVVQGQRLMQAAGDVFLGWSRFTYTSTGQTADFYFRQLWDGKGSWPIEELGGKALRIYGDLCGRTLAVAHARTGDAAAITGYLGDDATFDEAVADFSERYADLTDDDHRRHLAAIDDGTIDAVRDI</sequence>
<dbReference type="PANTHER" id="PTHR39441">
    <property type="entry name" value="DUF2252 DOMAIN-CONTAINING PROTEIN"/>
    <property type="match status" value="1"/>
</dbReference>
<dbReference type="EMBL" id="SOAU01000001">
    <property type="protein sequence ID" value="TDT18618.1"/>
    <property type="molecule type" value="Genomic_DNA"/>
</dbReference>
<evidence type="ECO:0000313" key="3">
    <source>
        <dbReference type="Proteomes" id="UP000294558"/>
    </source>
</evidence>
<evidence type="ECO:0000313" key="2">
    <source>
        <dbReference type="EMBL" id="TDT18618.1"/>
    </source>
</evidence>
<feature type="compositionally biased region" description="Basic and acidic residues" evidence="1">
    <location>
        <begin position="33"/>
        <end position="44"/>
    </location>
</feature>
<gene>
    <name evidence="2" type="ORF">BDK89_4246</name>
</gene>
<dbReference type="Proteomes" id="UP000294558">
    <property type="component" value="Unassembled WGS sequence"/>
</dbReference>
<accession>A0A4V3EJK0</accession>
<dbReference type="InterPro" id="IPR018721">
    <property type="entry name" value="DUF2252"/>
</dbReference>
<protein>
    <submittedName>
        <fullName evidence="2">Uncharacterized protein (DUF2252 family)</fullName>
    </submittedName>
</protein>
<proteinExistence type="predicted"/>
<keyword evidence="3" id="KW-1185">Reference proteome</keyword>
<dbReference type="PANTHER" id="PTHR39441:SF1">
    <property type="entry name" value="DUF2252 DOMAIN-CONTAINING PROTEIN"/>
    <property type="match status" value="1"/>
</dbReference>
<feature type="compositionally biased region" description="Basic and acidic residues" evidence="1">
    <location>
        <begin position="15"/>
        <end position="25"/>
    </location>
</feature>
<dbReference type="AlphaFoldDB" id="A0A4V3EJK0"/>
<evidence type="ECO:0000256" key="1">
    <source>
        <dbReference type="SAM" id="MobiDB-lite"/>
    </source>
</evidence>
<comment type="caution">
    <text evidence="2">The sequence shown here is derived from an EMBL/GenBank/DDBJ whole genome shotgun (WGS) entry which is preliminary data.</text>
</comment>